<proteinExistence type="inferred from homology"/>
<dbReference type="InterPro" id="IPR027619">
    <property type="entry name" value="C-S_lyase_PatB-like"/>
</dbReference>
<accession>A0ABS5JSN8</accession>
<comment type="caution">
    <text evidence="7">The sequence shown here is derived from an EMBL/GenBank/DDBJ whole genome shotgun (WGS) entry which is preliminary data.</text>
</comment>
<dbReference type="InterPro" id="IPR015424">
    <property type="entry name" value="PyrdxlP-dep_Trfase"/>
</dbReference>
<dbReference type="EMBL" id="JAGUCO010000002">
    <property type="protein sequence ID" value="MBS2097471.1"/>
    <property type="molecule type" value="Genomic_DNA"/>
</dbReference>
<keyword evidence="8" id="KW-1185">Reference proteome</keyword>
<reference evidence="7 8" key="1">
    <citation type="journal article" date="2015" name="Int. J. Syst. Evol. Microbiol.">
        <title>Carboxylicivirga linearis sp. nov., isolated from a sea cucumber culture pond.</title>
        <authorList>
            <person name="Wang F.Q."/>
            <person name="Zhou Y.X."/>
            <person name="Lin X.Z."/>
            <person name="Chen G.J."/>
            <person name="Du Z.J."/>
        </authorList>
    </citation>
    <scope>NUCLEOTIDE SEQUENCE [LARGE SCALE GENOMIC DNA]</scope>
    <source>
        <strain evidence="7 8">FB218</strain>
    </source>
</reference>
<name>A0ABS5JSN8_9BACT</name>
<dbReference type="RefSeq" id="WP_212213921.1">
    <property type="nucleotide sequence ID" value="NZ_JAGUCO010000002.1"/>
</dbReference>
<dbReference type="PANTHER" id="PTHR43525">
    <property type="entry name" value="PROTEIN MALY"/>
    <property type="match status" value="1"/>
</dbReference>
<evidence type="ECO:0000256" key="2">
    <source>
        <dbReference type="ARBA" id="ARBA00012224"/>
    </source>
</evidence>
<evidence type="ECO:0000259" key="6">
    <source>
        <dbReference type="Pfam" id="PF00155"/>
    </source>
</evidence>
<dbReference type="Pfam" id="PF00155">
    <property type="entry name" value="Aminotran_1_2"/>
    <property type="match status" value="1"/>
</dbReference>
<dbReference type="NCBIfam" id="TIGR04350">
    <property type="entry name" value="C_S_lyase_PatB"/>
    <property type="match status" value="1"/>
</dbReference>
<dbReference type="Proteomes" id="UP000708576">
    <property type="component" value="Unassembled WGS sequence"/>
</dbReference>
<comment type="similarity">
    <text evidence="5">Belongs to the class-II pyridoxal-phosphate-dependent aminotransferase family. MalY/PatB cystathionine beta-lyase subfamily.</text>
</comment>
<dbReference type="CDD" id="cd00609">
    <property type="entry name" value="AAT_like"/>
    <property type="match status" value="1"/>
</dbReference>
<dbReference type="Gene3D" id="3.90.1150.10">
    <property type="entry name" value="Aspartate Aminotransferase, domain 1"/>
    <property type="match status" value="1"/>
</dbReference>
<gene>
    <name evidence="7" type="ORF">KEM10_04210</name>
</gene>
<dbReference type="InterPro" id="IPR015421">
    <property type="entry name" value="PyrdxlP-dep_Trfase_major"/>
</dbReference>
<keyword evidence="4" id="KW-0456">Lyase</keyword>
<evidence type="ECO:0000313" key="7">
    <source>
        <dbReference type="EMBL" id="MBS2097471.1"/>
    </source>
</evidence>
<organism evidence="7 8">
    <name type="scientific">Carboxylicivirga linearis</name>
    <dbReference type="NCBI Taxonomy" id="1628157"/>
    <lineage>
        <taxon>Bacteria</taxon>
        <taxon>Pseudomonadati</taxon>
        <taxon>Bacteroidota</taxon>
        <taxon>Bacteroidia</taxon>
        <taxon>Marinilabiliales</taxon>
        <taxon>Marinilabiliaceae</taxon>
        <taxon>Carboxylicivirga</taxon>
    </lineage>
</organism>
<dbReference type="InterPro" id="IPR004839">
    <property type="entry name" value="Aminotransferase_I/II_large"/>
</dbReference>
<dbReference type="GO" id="GO:0008483">
    <property type="term" value="F:transaminase activity"/>
    <property type="evidence" value="ECO:0007669"/>
    <property type="project" value="UniProtKB-KW"/>
</dbReference>
<dbReference type="EC" id="4.4.1.13" evidence="2"/>
<keyword evidence="7" id="KW-0808">Transferase</keyword>
<evidence type="ECO:0000256" key="5">
    <source>
        <dbReference type="ARBA" id="ARBA00037974"/>
    </source>
</evidence>
<dbReference type="InterPro" id="IPR051798">
    <property type="entry name" value="Class-II_PLP-Dep_Aminotrans"/>
</dbReference>
<evidence type="ECO:0000256" key="4">
    <source>
        <dbReference type="ARBA" id="ARBA00023239"/>
    </source>
</evidence>
<comment type="cofactor">
    <cofactor evidence="1">
        <name>pyridoxal 5'-phosphate</name>
        <dbReference type="ChEBI" id="CHEBI:597326"/>
    </cofactor>
</comment>
<evidence type="ECO:0000313" key="8">
    <source>
        <dbReference type="Proteomes" id="UP000708576"/>
    </source>
</evidence>
<keyword evidence="7" id="KW-0032">Aminotransferase</keyword>
<keyword evidence="3" id="KW-0663">Pyridoxal phosphate</keyword>
<evidence type="ECO:0000256" key="3">
    <source>
        <dbReference type="ARBA" id="ARBA00022898"/>
    </source>
</evidence>
<protein>
    <recommendedName>
        <fullName evidence="2">cysteine-S-conjugate beta-lyase</fullName>
        <ecNumber evidence="2">4.4.1.13</ecNumber>
    </recommendedName>
</protein>
<dbReference type="InterPro" id="IPR015422">
    <property type="entry name" value="PyrdxlP-dep_Trfase_small"/>
</dbReference>
<dbReference type="Gene3D" id="3.40.640.10">
    <property type="entry name" value="Type I PLP-dependent aspartate aminotransferase-like (Major domain)"/>
    <property type="match status" value="1"/>
</dbReference>
<dbReference type="PANTHER" id="PTHR43525:SF1">
    <property type="entry name" value="PROTEIN MALY"/>
    <property type="match status" value="1"/>
</dbReference>
<feature type="domain" description="Aminotransferase class I/classII large" evidence="6">
    <location>
        <begin position="29"/>
        <end position="383"/>
    </location>
</feature>
<sequence length="389" mass="44278">MYDFDRIIDRSETNTYKFDLRKSYFGEEDVIPLWVADMDFAAAPEIHAEIQKRAAHEIFGYTIRKDDFNEAIKDWCEYKHAWKIQTDCIEYSPGVVPALAFSILGLTEPGDGVIINTPVYPPFHSVVTSNGRELIKNSLIQENGKYVFDFDSFEQEAAKPSTKLFILCNPHNPVGRAWTKEELLKIHEICIKHNVVVLADEIHSDLVWWGKQHNAFALLNDEAAANSLTFMAPSKTFNIAGFNTSYVISSNPKLLAAYRNTQNRLQVHLGHVFSSLALTSAYNLGRPWLKELTTYIEDNIQFVDSFLKSNLPEIQMQIPDATYLLWLNFAEWNMSQKELKDHLVKKAKVGLNDGMTFGAEGKGYMRLNVASPRSILHEALERIVATKPV</sequence>
<dbReference type="SUPFAM" id="SSF53383">
    <property type="entry name" value="PLP-dependent transferases"/>
    <property type="match status" value="1"/>
</dbReference>
<evidence type="ECO:0000256" key="1">
    <source>
        <dbReference type="ARBA" id="ARBA00001933"/>
    </source>
</evidence>